<proteinExistence type="predicted"/>
<protein>
    <submittedName>
        <fullName evidence="1">Uncharacterized protein</fullName>
    </submittedName>
</protein>
<gene>
    <name evidence="1" type="ORF">AFUS01_LOCUS941</name>
</gene>
<feature type="non-terminal residue" evidence="1">
    <location>
        <position position="98"/>
    </location>
</feature>
<keyword evidence="2" id="KW-1185">Reference proteome</keyword>
<dbReference type="Proteomes" id="UP000708208">
    <property type="component" value="Unassembled WGS sequence"/>
</dbReference>
<evidence type="ECO:0000313" key="2">
    <source>
        <dbReference type="Proteomes" id="UP000708208"/>
    </source>
</evidence>
<accession>A0A8J2J5K2</accession>
<dbReference type="AlphaFoldDB" id="A0A8J2J5K2"/>
<comment type="caution">
    <text evidence="1">The sequence shown here is derived from an EMBL/GenBank/DDBJ whole genome shotgun (WGS) entry which is preliminary data.</text>
</comment>
<dbReference type="EMBL" id="CAJVCH010005049">
    <property type="protein sequence ID" value="CAG7655971.1"/>
    <property type="molecule type" value="Genomic_DNA"/>
</dbReference>
<reference evidence="1" key="1">
    <citation type="submission" date="2021-06" db="EMBL/GenBank/DDBJ databases">
        <authorList>
            <person name="Hodson N. C."/>
            <person name="Mongue J. A."/>
            <person name="Jaron S. K."/>
        </authorList>
    </citation>
    <scope>NUCLEOTIDE SEQUENCE</scope>
</reference>
<sequence>MINSDVFTAIAFVEKDNSKLSDVAKILMILKRYYVEDSENTIKFSCPTLLSNTDWNKLKSIVLRRISTENFDDLYFVANMLDPKYRGVRFQQNEDQII</sequence>
<organism evidence="1 2">
    <name type="scientific">Allacma fusca</name>
    <dbReference type="NCBI Taxonomy" id="39272"/>
    <lineage>
        <taxon>Eukaryota</taxon>
        <taxon>Metazoa</taxon>
        <taxon>Ecdysozoa</taxon>
        <taxon>Arthropoda</taxon>
        <taxon>Hexapoda</taxon>
        <taxon>Collembola</taxon>
        <taxon>Symphypleona</taxon>
        <taxon>Sminthuridae</taxon>
        <taxon>Allacma</taxon>
    </lineage>
</organism>
<evidence type="ECO:0000313" key="1">
    <source>
        <dbReference type="EMBL" id="CAG7655971.1"/>
    </source>
</evidence>
<name>A0A8J2J5K2_9HEXA</name>